<name>A0A8B8BAY4_CRAVI</name>
<dbReference type="InterPro" id="IPR023796">
    <property type="entry name" value="Serpin_dom"/>
</dbReference>
<dbReference type="GO" id="GO:0004867">
    <property type="term" value="F:serine-type endopeptidase inhibitor activity"/>
    <property type="evidence" value="ECO:0007669"/>
    <property type="project" value="InterPro"/>
</dbReference>
<keyword evidence="4" id="KW-1185">Reference proteome</keyword>
<dbReference type="PROSITE" id="PS00284">
    <property type="entry name" value="SERPIN"/>
    <property type="match status" value="1"/>
</dbReference>
<evidence type="ECO:0000313" key="5">
    <source>
        <dbReference type="RefSeq" id="XP_022300587.1"/>
    </source>
</evidence>
<dbReference type="Gene3D" id="3.30.497.10">
    <property type="entry name" value="Antithrombin, subunit I, domain 2"/>
    <property type="match status" value="1"/>
</dbReference>
<evidence type="ECO:0000256" key="1">
    <source>
        <dbReference type="ARBA" id="ARBA00009500"/>
    </source>
</evidence>
<dbReference type="SMART" id="SM00093">
    <property type="entry name" value="SERPIN"/>
    <property type="match status" value="1"/>
</dbReference>
<dbReference type="PANTHER" id="PTHR11461">
    <property type="entry name" value="SERINE PROTEASE INHIBITOR, SERPIN"/>
    <property type="match status" value="1"/>
</dbReference>
<dbReference type="RefSeq" id="XP_022300587.1">
    <property type="nucleotide sequence ID" value="XM_022444879.1"/>
</dbReference>
<dbReference type="Proteomes" id="UP000694844">
    <property type="component" value="Chromosome 8"/>
</dbReference>
<dbReference type="InterPro" id="IPR023795">
    <property type="entry name" value="Serpin_CS"/>
</dbReference>
<evidence type="ECO:0000313" key="4">
    <source>
        <dbReference type="Proteomes" id="UP000694844"/>
    </source>
</evidence>
<dbReference type="InterPro" id="IPR000215">
    <property type="entry name" value="Serpin_fam"/>
</dbReference>
<dbReference type="FunFam" id="3.30.497.10:FF:000001">
    <property type="entry name" value="Serine protease inhibitor"/>
    <property type="match status" value="1"/>
</dbReference>
<dbReference type="Gene3D" id="2.30.39.10">
    <property type="entry name" value="Alpha-1-antitrypsin, domain 1"/>
    <property type="match status" value="1"/>
</dbReference>
<dbReference type="OrthoDB" id="671595at2759"/>
<sequence>MASNRPFQNKETAAAFSEANRVFTLNLLKQLPPESNVFYSPFSISTALAMVHLGAKADTVKEMDHVLHFSKLGKGIHAAFGSYLEFLSKETGDLSLKTANRIYQSIRFPPEESFLKECAQHFNSTAEVVDFSKSEAASSAINTWVSQQTEGSIKDLVSASSLDFRTFMILINAIYFKGDWNSKFKKQNTQKMEFKNVKGNFMTNVMHQKAAFRFGYMPDLQLNALELPYKGKRLSMLILLPMAIDGISNLEQNLSEVLLTDVVSKLTEKTVKVYLPKFKMDTSFQLKSHLVTLGMPSAFDENKADFSGIDKNKNVYLSEVFHKAFVEVNEEGTIAAAATKVVVKTRSVQIIPEFRADHPFLFFIRDSVNDVTLFAGRFYQPTDQL</sequence>
<dbReference type="GO" id="GO:0005615">
    <property type="term" value="C:extracellular space"/>
    <property type="evidence" value="ECO:0007669"/>
    <property type="project" value="InterPro"/>
</dbReference>
<dbReference type="KEGG" id="cvn:111108796"/>
<dbReference type="PANTHER" id="PTHR11461:SF211">
    <property type="entry name" value="GH10112P-RELATED"/>
    <property type="match status" value="1"/>
</dbReference>
<dbReference type="InterPro" id="IPR042185">
    <property type="entry name" value="Serpin_sf_2"/>
</dbReference>
<dbReference type="AlphaFoldDB" id="A0A8B8BAY4"/>
<dbReference type="Pfam" id="PF00079">
    <property type="entry name" value="Serpin"/>
    <property type="match status" value="1"/>
</dbReference>
<protein>
    <submittedName>
        <fullName evidence="5">Serpin B6-like</fullName>
    </submittedName>
</protein>
<dbReference type="GeneID" id="111108796"/>
<proteinExistence type="inferred from homology"/>
<evidence type="ECO:0000256" key="2">
    <source>
        <dbReference type="RuleBase" id="RU000411"/>
    </source>
</evidence>
<accession>A0A8B8BAY4</accession>
<dbReference type="CDD" id="cd00172">
    <property type="entry name" value="serpin"/>
    <property type="match status" value="1"/>
</dbReference>
<dbReference type="SUPFAM" id="SSF56574">
    <property type="entry name" value="Serpins"/>
    <property type="match status" value="1"/>
</dbReference>
<feature type="domain" description="Serpin" evidence="3">
    <location>
        <begin position="22"/>
        <end position="381"/>
    </location>
</feature>
<organism evidence="4 5">
    <name type="scientific">Crassostrea virginica</name>
    <name type="common">Eastern oyster</name>
    <dbReference type="NCBI Taxonomy" id="6565"/>
    <lineage>
        <taxon>Eukaryota</taxon>
        <taxon>Metazoa</taxon>
        <taxon>Spiralia</taxon>
        <taxon>Lophotrochozoa</taxon>
        <taxon>Mollusca</taxon>
        <taxon>Bivalvia</taxon>
        <taxon>Autobranchia</taxon>
        <taxon>Pteriomorphia</taxon>
        <taxon>Ostreida</taxon>
        <taxon>Ostreoidea</taxon>
        <taxon>Ostreidae</taxon>
        <taxon>Crassostrea</taxon>
    </lineage>
</organism>
<evidence type="ECO:0000259" key="3">
    <source>
        <dbReference type="SMART" id="SM00093"/>
    </source>
</evidence>
<comment type="similarity">
    <text evidence="1 2">Belongs to the serpin family.</text>
</comment>
<dbReference type="InterPro" id="IPR042178">
    <property type="entry name" value="Serpin_sf_1"/>
</dbReference>
<dbReference type="InterPro" id="IPR036186">
    <property type="entry name" value="Serpin_sf"/>
</dbReference>
<reference evidence="5" key="1">
    <citation type="submission" date="2025-08" db="UniProtKB">
        <authorList>
            <consortium name="RefSeq"/>
        </authorList>
    </citation>
    <scope>IDENTIFICATION</scope>
    <source>
        <tissue evidence="5">Whole sample</tissue>
    </source>
</reference>
<gene>
    <name evidence="5" type="primary">LOC111108796</name>
</gene>